<dbReference type="KEGG" id="xbc:ELE36_10215"/>
<dbReference type="RefSeq" id="WP_129833000.1">
    <property type="nucleotide sequence ID" value="NZ_CP035704.1"/>
</dbReference>
<keyword evidence="4" id="KW-1185">Reference proteome</keyword>
<evidence type="ECO:0000259" key="2">
    <source>
        <dbReference type="Pfam" id="PF11740"/>
    </source>
</evidence>
<dbReference type="OrthoDB" id="7015148at2"/>
<dbReference type="InterPro" id="IPR021104">
    <property type="entry name" value="KfrA_DNA-bd_N"/>
</dbReference>
<dbReference type="GO" id="GO:0003677">
    <property type="term" value="F:DNA binding"/>
    <property type="evidence" value="ECO:0007669"/>
    <property type="project" value="UniProtKB-KW"/>
</dbReference>
<proteinExistence type="predicted"/>
<protein>
    <submittedName>
        <fullName evidence="3">DNA-binding protein</fullName>
    </submittedName>
</protein>
<dbReference type="AlphaFoldDB" id="A0A411HJJ5"/>
<name>A0A411HJJ5_9GAMM</name>
<organism evidence="3 4">
    <name type="scientific">Pseudolysobacter antarcticus</name>
    <dbReference type="NCBI Taxonomy" id="2511995"/>
    <lineage>
        <taxon>Bacteria</taxon>
        <taxon>Pseudomonadati</taxon>
        <taxon>Pseudomonadota</taxon>
        <taxon>Gammaproteobacteria</taxon>
        <taxon>Lysobacterales</taxon>
        <taxon>Rhodanobacteraceae</taxon>
        <taxon>Pseudolysobacter</taxon>
    </lineage>
</organism>
<feature type="domain" description="KfrA N-terminal DNA-binding" evidence="2">
    <location>
        <begin position="8"/>
        <end position="118"/>
    </location>
</feature>
<sequence length="343" mass="38994">MARGGLYKTDIEKARNAVIAEGRHPSVDAVRVELGNTGSKTTIHRYLKELDEEQGQSLAGKVAISDALQDLVTRLSARLHEEAEALITEAKGRFDGESRRQADVVEQRAQENVALSDQIQRGEVALQTERAEHGQTRQALIDAHLANRQLEERVAGLQQRVAEHETHTQSLEEKHRHAREALEHYRTSVKEQREQEHRRHEHQVQSLQVDVRAVAESITAKNHELLQLNRDNARMLEQGAQQEKDLAQARRDQQTQQHAIEELRPLVGQNQRLQESWLAEQRRAQSLQSELEASQSALARERTAHQQREADLARVQARLSVLEDVFGKLRIAPEEPQTSAVTE</sequence>
<dbReference type="EMBL" id="CP035704">
    <property type="protein sequence ID" value="QBB70706.1"/>
    <property type="molecule type" value="Genomic_DNA"/>
</dbReference>
<accession>A0A411HJJ5</accession>
<feature type="region of interest" description="Disordered" evidence="1">
    <location>
        <begin position="187"/>
        <end position="206"/>
    </location>
</feature>
<evidence type="ECO:0000256" key="1">
    <source>
        <dbReference type="SAM" id="MobiDB-lite"/>
    </source>
</evidence>
<evidence type="ECO:0000313" key="4">
    <source>
        <dbReference type="Proteomes" id="UP000291562"/>
    </source>
</evidence>
<dbReference type="Proteomes" id="UP000291562">
    <property type="component" value="Chromosome"/>
</dbReference>
<evidence type="ECO:0000313" key="3">
    <source>
        <dbReference type="EMBL" id="QBB70706.1"/>
    </source>
</evidence>
<dbReference type="Pfam" id="PF11740">
    <property type="entry name" value="KfrA_N"/>
    <property type="match status" value="1"/>
</dbReference>
<feature type="compositionally biased region" description="Basic and acidic residues" evidence="1">
    <location>
        <begin position="187"/>
        <end position="198"/>
    </location>
</feature>
<reference evidence="3 4" key="1">
    <citation type="submission" date="2019-01" db="EMBL/GenBank/DDBJ databases">
        <title>Pseudolysobacter antarctica gen. nov., sp. nov., isolated from Fildes Peninsula, Antarctica.</title>
        <authorList>
            <person name="Wei Z."/>
            <person name="Peng F."/>
        </authorList>
    </citation>
    <scope>NUCLEOTIDE SEQUENCE [LARGE SCALE GENOMIC DNA]</scope>
    <source>
        <strain evidence="3 4">AQ6-296</strain>
    </source>
</reference>
<gene>
    <name evidence="3" type="ORF">ELE36_10215</name>
</gene>
<keyword evidence="3" id="KW-0238">DNA-binding</keyword>